<protein>
    <submittedName>
        <fullName evidence="1">Uncharacterized protein</fullName>
    </submittedName>
</protein>
<name>A0AAD4T1M2_9MAGN</name>
<accession>A0AAD4T1M2</accession>
<organism evidence="1 2">
    <name type="scientific">Papaver atlanticum</name>
    <dbReference type="NCBI Taxonomy" id="357466"/>
    <lineage>
        <taxon>Eukaryota</taxon>
        <taxon>Viridiplantae</taxon>
        <taxon>Streptophyta</taxon>
        <taxon>Embryophyta</taxon>
        <taxon>Tracheophyta</taxon>
        <taxon>Spermatophyta</taxon>
        <taxon>Magnoliopsida</taxon>
        <taxon>Ranunculales</taxon>
        <taxon>Papaveraceae</taxon>
        <taxon>Papaveroideae</taxon>
        <taxon>Papaver</taxon>
    </lineage>
</organism>
<gene>
    <name evidence="1" type="ORF">MKW98_024985</name>
</gene>
<comment type="caution">
    <text evidence="1">The sequence shown here is derived from an EMBL/GenBank/DDBJ whole genome shotgun (WGS) entry which is preliminary data.</text>
</comment>
<dbReference type="AlphaFoldDB" id="A0AAD4T1M2"/>
<evidence type="ECO:0000313" key="2">
    <source>
        <dbReference type="Proteomes" id="UP001202328"/>
    </source>
</evidence>
<sequence length="58" mass="6734">ILFAKHTPTGFIPKVQNQEQQIPRVGRWNIQQISDFISSTNMTEFSVSVLCYLVYIFV</sequence>
<evidence type="ECO:0000313" key="1">
    <source>
        <dbReference type="EMBL" id="KAI3932265.1"/>
    </source>
</evidence>
<feature type="non-terminal residue" evidence="1">
    <location>
        <position position="1"/>
    </location>
</feature>
<keyword evidence="2" id="KW-1185">Reference proteome</keyword>
<proteinExistence type="predicted"/>
<dbReference type="Proteomes" id="UP001202328">
    <property type="component" value="Unassembled WGS sequence"/>
</dbReference>
<dbReference type="EMBL" id="JAJJMB010007077">
    <property type="protein sequence ID" value="KAI3932265.1"/>
    <property type="molecule type" value="Genomic_DNA"/>
</dbReference>
<reference evidence="1" key="1">
    <citation type="submission" date="2022-04" db="EMBL/GenBank/DDBJ databases">
        <title>A functionally conserved STORR gene fusion in Papaver species that diverged 16.8 million years ago.</title>
        <authorList>
            <person name="Catania T."/>
        </authorList>
    </citation>
    <scope>NUCLEOTIDE SEQUENCE</scope>
    <source>
        <strain evidence="1">S-188037</strain>
    </source>
</reference>